<dbReference type="AlphaFoldDB" id="A0A918MMP0"/>
<comment type="caution">
    <text evidence="4">The sequence shown here is derived from an EMBL/GenBank/DDBJ whole genome shotgun (WGS) entry which is preliminary data.</text>
</comment>
<evidence type="ECO:0000256" key="1">
    <source>
        <dbReference type="ARBA" id="ARBA00000274"/>
    </source>
</evidence>
<dbReference type="PANTHER" id="PTHR43393">
    <property type="entry name" value="CYTOKININ RIBOSIDE 5'-MONOPHOSPHATE PHOSPHORIBOHYDROLASE"/>
    <property type="match status" value="1"/>
</dbReference>
<comment type="catalytic activity">
    <reaction evidence="1">
        <text>AMP + H2O = D-ribose 5-phosphate + adenine</text>
        <dbReference type="Rhea" id="RHEA:20129"/>
        <dbReference type="ChEBI" id="CHEBI:15377"/>
        <dbReference type="ChEBI" id="CHEBI:16708"/>
        <dbReference type="ChEBI" id="CHEBI:78346"/>
        <dbReference type="ChEBI" id="CHEBI:456215"/>
        <dbReference type="EC" id="3.2.2.4"/>
    </reaction>
</comment>
<name>A0A918MMP0_9FLAO</name>
<dbReference type="EC" id="3.2.2.4" evidence="2"/>
<dbReference type="GO" id="GO:0005829">
    <property type="term" value="C:cytosol"/>
    <property type="evidence" value="ECO:0007669"/>
    <property type="project" value="TreeGrafter"/>
</dbReference>
<dbReference type="Gene3D" id="3.40.50.450">
    <property type="match status" value="1"/>
</dbReference>
<dbReference type="Pfam" id="PF03641">
    <property type="entry name" value="Lysine_decarbox"/>
    <property type="match status" value="1"/>
</dbReference>
<dbReference type="InterPro" id="IPR031100">
    <property type="entry name" value="LOG_fam"/>
</dbReference>
<dbReference type="PANTHER" id="PTHR43393:SF3">
    <property type="entry name" value="LYSINE DECARBOXYLASE-LIKE PROTEIN"/>
    <property type="match status" value="1"/>
</dbReference>
<proteinExistence type="predicted"/>
<sequence length="96" mass="11176">MKYSYAFVIMPGGMGTLDELFEAVTLIQTRMIENFPVVIFDKEYHKELIQHIELMTKSESISHEDMKLIFTTDSAEEVVNHIKVHAIDKFDLVKKK</sequence>
<reference evidence="4" key="1">
    <citation type="journal article" date="2014" name="Int. J. Syst. Evol. Microbiol.">
        <title>Complete genome sequence of Corynebacterium casei LMG S-19264T (=DSM 44701T), isolated from a smear-ripened cheese.</title>
        <authorList>
            <consortium name="US DOE Joint Genome Institute (JGI-PGF)"/>
            <person name="Walter F."/>
            <person name="Albersmeier A."/>
            <person name="Kalinowski J."/>
            <person name="Ruckert C."/>
        </authorList>
    </citation>
    <scope>NUCLEOTIDE SEQUENCE</scope>
    <source>
        <strain evidence="4">KCTC 12113</strain>
    </source>
</reference>
<evidence type="ECO:0000256" key="2">
    <source>
        <dbReference type="ARBA" id="ARBA00011985"/>
    </source>
</evidence>
<evidence type="ECO:0000313" key="4">
    <source>
        <dbReference type="EMBL" id="GGW41333.1"/>
    </source>
</evidence>
<dbReference type="EMBL" id="BMWP01000020">
    <property type="protein sequence ID" value="GGW41333.1"/>
    <property type="molecule type" value="Genomic_DNA"/>
</dbReference>
<evidence type="ECO:0000313" key="5">
    <source>
        <dbReference type="Proteomes" id="UP000634668"/>
    </source>
</evidence>
<keyword evidence="5" id="KW-1185">Reference proteome</keyword>
<protein>
    <recommendedName>
        <fullName evidence="3">AMP nucleosidase</fullName>
        <ecNumber evidence="2">3.2.2.4</ecNumber>
    </recommendedName>
    <alternativeName>
        <fullName evidence="3">AMP nucleosidase</fullName>
    </alternativeName>
</protein>
<dbReference type="Proteomes" id="UP000634668">
    <property type="component" value="Unassembled WGS sequence"/>
</dbReference>
<reference evidence="4" key="2">
    <citation type="submission" date="2020-09" db="EMBL/GenBank/DDBJ databases">
        <authorList>
            <person name="Sun Q."/>
            <person name="Kim S."/>
        </authorList>
    </citation>
    <scope>NUCLEOTIDE SEQUENCE</scope>
    <source>
        <strain evidence="4">KCTC 12113</strain>
    </source>
</reference>
<dbReference type="InterPro" id="IPR052341">
    <property type="entry name" value="LOG_family_nucleotidases"/>
</dbReference>
<organism evidence="4 5">
    <name type="scientific">Arenibacter certesii</name>
    <dbReference type="NCBI Taxonomy" id="228955"/>
    <lineage>
        <taxon>Bacteria</taxon>
        <taxon>Pseudomonadati</taxon>
        <taxon>Bacteroidota</taxon>
        <taxon>Flavobacteriia</taxon>
        <taxon>Flavobacteriales</taxon>
        <taxon>Flavobacteriaceae</taxon>
        <taxon>Arenibacter</taxon>
    </lineage>
</organism>
<gene>
    <name evidence="4" type="ORF">GCM10007383_27610</name>
</gene>
<accession>A0A918MMP0</accession>
<dbReference type="GO" id="GO:0008714">
    <property type="term" value="F:AMP nucleosidase activity"/>
    <property type="evidence" value="ECO:0007669"/>
    <property type="project" value="UniProtKB-EC"/>
</dbReference>
<dbReference type="SUPFAM" id="SSF102405">
    <property type="entry name" value="MCP/YpsA-like"/>
    <property type="match status" value="1"/>
</dbReference>
<evidence type="ECO:0000256" key="3">
    <source>
        <dbReference type="ARBA" id="ARBA00031983"/>
    </source>
</evidence>